<evidence type="ECO:0000313" key="1">
    <source>
        <dbReference type="EMBL" id="KAH1047352.1"/>
    </source>
</evidence>
<proteinExistence type="predicted"/>
<dbReference type="PANTHER" id="PTHR31286">
    <property type="entry name" value="GLYCINE-RICH CELL WALL STRUCTURAL PROTEIN 1.8-LIKE"/>
    <property type="match status" value="1"/>
</dbReference>
<organism evidence="1 2">
    <name type="scientific">Gossypium stocksii</name>
    <dbReference type="NCBI Taxonomy" id="47602"/>
    <lineage>
        <taxon>Eukaryota</taxon>
        <taxon>Viridiplantae</taxon>
        <taxon>Streptophyta</taxon>
        <taxon>Embryophyta</taxon>
        <taxon>Tracheophyta</taxon>
        <taxon>Spermatophyta</taxon>
        <taxon>Magnoliopsida</taxon>
        <taxon>eudicotyledons</taxon>
        <taxon>Gunneridae</taxon>
        <taxon>Pentapetalae</taxon>
        <taxon>rosids</taxon>
        <taxon>malvids</taxon>
        <taxon>Malvales</taxon>
        <taxon>Malvaceae</taxon>
        <taxon>Malvoideae</taxon>
        <taxon>Gossypium</taxon>
    </lineage>
</organism>
<gene>
    <name evidence="1" type="ORF">J1N35_038136</name>
</gene>
<sequence>MDFCEEDGCETRLSEDRVTKELHFKEKEGDEGIDMVVDSSPVRSLSSNDKLLERGATGSQDSSGVPDRDLRRASTFWKEILRDLWLMRFCRLNFPIGYNKCWKRLWVVFGQYLTVQPWTPDFNPFQLYPSVVMTWIRLLGLPGFLYKRKIFEEIGGLVGRGAKLVYNTDNKSRGRFARMTGFVNLD</sequence>
<dbReference type="PANTHER" id="PTHR31286:SF173">
    <property type="entry name" value="DUF4283 DOMAIN-CONTAINING PROTEIN"/>
    <property type="match status" value="1"/>
</dbReference>
<dbReference type="InterPro" id="IPR040256">
    <property type="entry name" value="At4g02000-like"/>
</dbReference>
<dbReference type="EMBL" id="JAIQCV010000011">
    <property type="protein sequence ID" value="KAH1047352.1"/>
    <property type="molecule type" value="Genomic_DNA"/>
</dbReference>
<dbReference type="AlphaFoldDB" id="A0A9D3ULB0"/>
<dbReference type="OrthoDB" id="995555at2759"/>
<keyword evidence="2" id="KW-1185">Reference proteome</keyword>
<evidence type="ECO:0000313" key="2">
    <source>
        <dbReference type="Proteomes" id="UP000828251"/>
    </source>
</evidence>
<evidence type="ECO:0008006" key="3">
    <source>
        <dbReference type="Google" id="ProtNLM"/>
    </source>
</evidence>
<accession>A0A9D3ULB0</accession>
<name>A0A9D3ULB0_9ROSI</name>
<protein>
    <recommendedName>
        <fullName evidence="3">DUF4283 domain-containing protein</fullName>
    </recommendedName>
</protein>
<dbReference type="Proteomes" id="UP000828251">
    <property type="component" value="Unassembled WGS sequence"/>
</dbReference>
<reference evidence="1 2" key="1">
    <citation type="journal article" date="2021" name="Plant Biotechnol. J.">
        <title>Multi-omics assisted identification of the key and species-specific regulatory components of drought-tolerant mechanisms in Gossypium stocksii.</title>
        <authorList>
            <person name="Yu D."/>
            <person name="Ke L."/>
            <person name="Zhang D."/>
            <person name="Wu Y."/>
            <person name="Sun Y."/>
            <person name="Mei J."/>
            <person name="Sun J."/>
            <person name="Sun Y."/>
        </authorList>
    </citation>
    <scope>NUCLEOTIDE SEQUENCE [LARGE SCALE GENOMIC DNA]</scope>
    <source>
        <strain evidence="2">cv. E1</strain>
        <tissue evidence="1">Leaf</tissue>
    </source>
</reference>
<comment type="caution">
    <text evidence="1">The sequence shown here is derived from an EMBL/GenBank/DDBJ whole genome shotgun (WGS) entry which is preliminary data.</text>
</comment>